<evidence type="ECO:0000313" key="1">
    <source>
        <dbReference type="EMBL" id="DAF90936.1"/>
    </source>
</evidence>
<organism evidence="1">
    <name type="scientific">Podoviridae sp. ctrJu12</name>
    <dbReference type="NCBI Taxonomy" id="2825278"/>
    <lineage>
        <taxon>Viruses</taxon>
        <taxon>Duplodnaviria</taxon>
        <taxon>Heunggongvirae</taxon>
        <taxon>Uroviricota</taxon>
        <taxon>Caudoviricetes</taxon>
    </lineage>
</organism>
<sequence>MNDKEGRKWLLQKLYDNGIKYIAYSPFYGGYVGVKETPIISGKGEVVNDTKIVITLHGLLPDFNEPNYLDIGKYLDIVDWSKVPVDTPVIVKTEFERLKLYFAKYENKRVHCFMGGKTSWSSWSNTGEHYWVYPANNVLLAERALDEN</sequence>
<protein>
    <submittedName>
        <fullName evidence="1">Uncharacterized protein</fullName>
    </submittedName>
</protein>
<reference evidence="1" key="1">
    <citation type="journal article" date="2021" name="Proc. Natl. Acad. Sci. U.S.A.">
        <title>A Catalog of Tens of Thousands of Viruses from Human Metagenomes Reveals Hidden Associations with Chronic Diseases.</title>
        <authorList>
            <person name="Tisza M.J."/>
            <person name="Buck C.B."/>
        </authorList>
    </citation>
    <scope>NUCLEOTIDE SEQUENCE</scope>
    <source>
        <strain evidence="1">CtrJu12</strain>
    </source>
</reference>
<proteinExistence type="predicted"/>
<accession>A0A8S5U904</accession>
<name>A0A8S5U904_9CAUD</name>
<dbReference type="EMBL" id="BK016040">
    <property type="protein sequence ID" value="DAF90936.1"/>
    <property type="molecule type" value="Genomic_DNA"/>
</dbReference>